<dbReference type="AlphaFoldDB" id="A0A3E4S780"/>
<reference evidence="1 2" key="1">
    <citation type="submission" date="2018-08" db="EMBL/GenBank/DDBJ databases">
        <title>A genome reference for cultivated species of the human gut microbiota.</title>
        <authorList>
            <person name="Zou Y."/>
            <person name="Xue W."/>
            <person name="Luo G."/>
        </authorList>
    </citation>
    <scope>NUCLEOTIDE SEQUENCE [LARGE SCALE GENOMIC DNA]</scope>
    <source>
        <strain evidence="1 2">TF06-45A</strain>
    </source>
</reference>
<comment type="caution">
    <text evidence="1">The sequence shown here is derived from an EMBL/GenBank/DDBJ whole genome shotgun (WGS) entry which is preliminary data.</text>
</comment>
<accession>A0A3E4S780</accession>
<evidence type="ECO:0000313" key="1">
    <source>
        <dbReference type="EMBL" id="RGL51104.1"/>
    </source>
</evidence>
<protein>
    <submittedName>
        <fullName evidence="1">Uncharacterized protein</fullName>
    </submittedName>
</protein>
<evidence type="ECO:0000313" key="2">
    <source>
        <dbReference type="Proteomes" id="UP000261288"/>
    </source>
</evidence>
<dbReference type="RefSeq" id="WP_025332032.1">
    <property type="nucleotide sequence ID" value="NZ_JASWIP010000004.1"/>
</dbReference>
<sequence length="103" mass="11559">MGEFHGLDGLEDAGIVKGPQEKATEKFINRFREGKADNAMADFLYSSMLSIARNIDAQNNRGREISRNMTSLLGYIQQLETIYPSTPSRTDDRLEELMAAMAK</sequence>
<dbReference type="EMBL" id="QSRZ01000003">
    <property type="protein sequence ID" value="RGL51104.1"/>
    <property type="molecule type" value="Genomic_DNA"/>
</dbReference>
<proteinExistence type="predicted"/>
<name>A0A3E4S780_BIFLN</name>
<dbReference type="Proteomes" id="UP000261288">
    <property type="component" value="Unassembled WGS sequence"/>
</dbReference>
<organism evidence="1 2">
    <name type="scientific">Bifidobacterium longum</name>
    <dbReference type="NCBI Taxonomy" id="216816"/>
    <lineage>
        <taxon>Bacteria</taxon>
        <taxon>Bacillati</taxon>
        <taxon>Actinomycetota</taxon>
        <taxon>Actinomycetes</taxon>
        <taxon>Bifidobacteriales</taxon>
        <taxon>Bifidobacteriaceae</taxon>
        <taxon>Bifidobacterium</taxon>
    </lineage>
</organism>
<gene>
    <name evidence="1" type="ORF">DXC63_03480</name>
</gene>